<gene>
    <name evidence="2" type="ORF">PCOR1329_LOCUS74917</name>
</gene>
<reference evidence="2" key="1">
    <citation type="submission" date="2023-10" db="EMBL/GenBank/DDBJ databases">
        <authorList>
            <person name="Chen Y."/>
            <person name="Shah S."/>
            <person name="Dougan E. K."/>
            <person name="Thang M."/>
            <person name="Chan C."/>
        </authorList>
    </citation>
    <scope>NUCLEOTIDE SEQUENCE [LARGE SCALE GENOMIC DNA]</scope>
</reference>
<accession>A0ABN9XBX0</accession>
<comment type="caution">
    <text evidence="2">The sequence shown here is derived from an EMBL/GenBank/DDBJ whole genome shotgun (WGS) entry which is preliminary data.</text>
</comment>
<keyword evidence="3" id="KW-1185">Reference proteome</keyword>
<evidence type="ECO:0000313" key="3">
    <source>
        <dbReference type="Proteomes" id="UP001189429"/>
    </source>
</evidence>
<feature type="region of interest" description="Disordered" evidence="1">
    <location>
        <begin position="1"/>
        <end position="77"/>
    </location>
</feature>
<evidence type="ECO:0000313" key="2">
    <source>
        <dbReference type="EMBL" id="CAK0896455.1"/>
    </source>
</evidence>
<evidence type="ECO:0000256" key="1">
    <source>
        <dbReference type="SAM" id="MobiDB-lite"/>
    </source>
</evidence>
<sequence length="205" mass="20651">MSSGSRAPSRCHTAGRLGPGLRGLGAAARISGEEAAAAASNSRRPSGSGAGSPAAPAERHALARPARGGGGGAAPSRGVRAELSGGLCSCGLLCLEGSRAAGLGPLSRTASPPPAALTRGVGDVCPLAQSAGFVIAGRLSSIVLERWGTAQIPGRSAPRSLNFSAPRPMLCKDPDLRSRAIGETVVDEMYFSVQAVARMMDTWDH</sequence>
<feature type="compositionally biased region" description="Low complexity" evidence="1">
    <location>
        <begin position="24"/>
        <end position="56"/>
    </location>
</feature>
<protein>
    <submittedName>
        <fullName evidence="2">Uncharacterized protein</fullName>
    </submittedName>
</protein>
<dbReference type="Proteomes" id="UP001189429">
    <property type="component" value="Unassembled WGS sequence"/>
</dbReference>
<dbReference type="EMBL" id="CAUYUJ010020191">
    <property type="protein sequence ID" value="CAK0896455.1"/>
    <property type="molecule type" value="Genomic_DNA"/>
</dbReference>
<name>A0ABN9XBX0_9DINO</name>
<proteinExistence type="predicted"/>
<organism evidence="2 3">
    <name type="scientific">Prorocentrum cordatum</name>
    <dbReference type="NCBI Taxonomy" id="2364126"/>
    <lineage>
        <taxon>Eukaryota</taxon>
        <taxon>Sar</taxon>
        <taxon>Alveolata</taxon>
        <taxon>Dinophyceae</taxon>
        <taxon>Prorocentrales</taxon>
        <taxon>Prorocentraceae</taxon>
        <taxon>Prorocentrum</taxon>
    </lineage>
</organism>